<keyword evidence="1" id="KW-0812">Transmembrane</keyword>
<reference evidence="3" key="1">
    <citation type="submission" date="2017-09" db="EMBL/GenBank/DDBJ databases">
        <title>Depth-based differentiation of microbial function through sediment-hosted aquifers and enrichment of novel symbionts in the deep terrestrial subsurface.</title>
        <authorList>
            <person name="Probst A.J."/>
            <person name="Ladd B."/>
            <person name="Jarett J.K."/>
            <person name="Geller-Mcgrath D.E."/>
            <person name="Sieber C.M.K."/>
            <person name="Emerson J.B."/>
            <person name="Anantharaman K."/>
            <person name="Thomas B.C."/>
            <person name="Malmstrom R."/>
            <person name="Stieglmeier M."/>
            <person name="Klingl A."/>
            <person name="Woyke T."/>
            <person name="Ryan C.M."/>
            <person name="Banfield J.F."/>
        </authorList>
    </citation>
    <scope>NUCLEOTIDE SEQUENCE [LARGE SCALE GENOMIC DNA]</scope>
</reference>
<keyword evidence="1" id="KW-0472">Membrane</keyword>
<feature type="transmembrane region" description="Helical" evidence="1">
    <location>
        <begin position="194"/>
        <end position="214"/>
    </location>
</feature>
<organism evidence="2 3">
    <name type="scientific">Candidatus Portnoybacteria bacterium CG10_big_fil_rev_8_21_14_0_10_43_39</name>
    <dbReference type="NCBI Taxonomy" id="1974815"/>
    <lineage>
        <taxon>Bacteria</taxon>
        <taxon>Candidatus Portnoyibacteriota</taxon>
    </lineage>
</organism>
<dbReference type="Proteomes" id="UP000231255">
    <property type="component" value="Unassembled WGS sequence"/>
</dbReference>
<dbReference type="Pfam" id="PF14023">
    <property type="entry name" value="Bestrophin-like"/>
    <property type="match status" value="1"/>
</dbReference>
<proteinExistence type="predicted"/>
<feature type="transmembrane region" description="Helical" evidence="1">
    <location>
        <begin position="7"/>
        <end position="26"/>
    </location>
</feature>
<keyword evidence="1" id="KW-1133">Transmembrane helix</keyword>
<feature type="transmembrane region" description="Helical" evidence="1">
    <location>
        <begin position="32"/>
        <end position="52"/>
    </location>
</feature>
<protein>
    <submittedName>
        <fullName evidence="2">Uncharacterized protein</fullName>
    </submittedName>
</protein>
<feature type="transmembrane region" description="Helical" evidence="1">
    <location>
        <begin position="171"/>
        <end position="188"/>
    </location>
</feature>
<dbReference type="EMBL" id="PFDZ01000048">
    <property type="protein sequence ID" value="PJE59118.1"/>
    <property type="molecule type" value="Genomic_DNA"/>
</dbReference>
<sequence length="243" mass="28088">MQKNRDIFTIFILFALFSVLFYNFTLKSEADFKLFLTIATFLFAIFSGFFIARQGTRYGTIRDLLTKFDGNMSFIYRVSGHFGEVQKEVAEILRKHYTPILKLKAWYYPFTHKTTILTDLHSFCQRVVGEKNLASLQGAVLAQIMISLRECQGLRKNMIALYEERVPGSQWFILVLLIFVILISLLIVPSQFEIFSSLLKGIFGSLLVFVLMFLRRLDRLEFFGGMVGENSARDVLNIIEGKR</sequence>
<gene>
    <name evidence="2" type="ORF">COU84_02150</name>
</gene>
<name>A0A2M8KGS1_9BACT</name>
<evidence type="ECO:0000313" key="3">
    <source>
        <dbReference type="Proteomes" id="UP000231255"/>
    </source>
</evidence>
<comment type="caution">
    <text evidence="2">The sequence shown here is derived from an EMBL/GenBank/DDBJ whole genome shotgun (WGS) entry which is preliminary data.</text>
</comment>
<evidence type="ECO:0000313" key="2">
    <source>
        <dbReference type="EMBL" id="PJE59118.1"/>
    </source>
</evidence>
<accession>A0A2M8KGS1</accession>
<evidence type="ECO:0000256" key="1">
    <source>
        <dbReference type="SAM" id="Phobius"/>
    </source>
</evidence>
<dbReference type="InterPro" id="IPR025333">
    <property type="entry name" value="DUF4239"/>
</dbReference>
<dbReference type="AlphaFoldDB" id="A0A2M8KGS1"/>